<proteinExistence type="predicted"/>
<dbReference type="EMBL" id="JBHSLU010000017">
    <property type="protein sequence ID" value="MFC5505442.1"/>
    <property type="molecule type" value="Genomic_DNA"/>
</dbReference>
<keyword evidence="2" id="KW-1185">Reference proteome</keyword>
<sequence>MTPAQDRILTTPLKAVGNTIRVSSDGYHVATVQKSMNDVPEYAQIFAAAPVMMDVILFIEAQTVSQPSFWRQRWPQHTVLFDAAVARWQTETLGGSRPSLANSTVLTLSDAIHQWCNLPLMRKALAHVDYVAVDALSAA</sequence>
<gene>
    <name evidence="1" type="ORF">ACFPN9_09240</name>
</gene>
<name>A0ABW0P172_9HYPH</name>
<dbReference type="RefSeq" id="WP_377816580.1">
    <property type="nucleotide sequence ID" value="NZ_JBHSLU010000017.1"/>
</dbReference>
<accession>A0ABW0P172</accession>
<evidence type="ECO:0000313" key="1">
    <source>
        <dbReference type="EMBL" id="MFC5505442.1"/>
    </source>
</evidence>
<organism evidence="1 2">
    <name type="scientific">Bosea massiliensis</name>
    <dbReference type="NCBI Taxonomy" id="151419"/>
    <lineage>
        <taxon>Bacteria</taxon>
        <taxon>Pseudomonadati</taxon>
        <taxon>Pseudomonadota</taxon>
        <taxon>Alphaproteobacteria</taxon>
        <taxon>Hyphomicrobiales</taxon>
        <taxon>Boseaceae</taxon>
        <taxon>Bosea</taxon>
    </lineage>
</organism>
<evidence type="ECO:0000313" key="2">
    <source>
        <dbReference type="Proteomes" id="UP001596060"/>
    </source>
</evidence>
<reference evidence="2" key="1">
    <citation type="journal article" date="2019" name="Int. J. Syst. Evol. Microbiol.">
        <title>The Global Catalogue of Microorganisms (GCM) 10K type strain sequencing project: providing services to taxonomists for standard genome sequencing and annotation.</title>
        <authorList>
            <consortium name="The Broad Institute Genomics Platform"/>
            <consortium name="The Broad Institute Genome Sequencing Center for Infectious Disease"/>
            <person name="Wu L."/>
            <person name="Ma J."/>
        </authorList>
    </citation>
    <scope>NUCLEOTIDE SEQUENCE [LARGE SCALE GENOMIC DNA]</scope>
    <source>
        <strain evidence="2">CCUG 43117</strain>
    </source>
</reference>
<protein>
    <submittedName>
        <fullName evidence="1">Uncharacterized protein</fullName>
    </submittedName>
</protein>
<dbReference type="Proteomes" id="UP001596060">
    <property type="component" value="Unassembled WGS sequence"/>
</dbReference>
<comment type="caution">
    <text evidence="1">The sequence shown here is derived from an EMBL/GenBank/DDBJ whole genome shotgun (WGS) entry which is preliminary data.</text>
</comment>